<comment type="similarity">
    <text evidence="2">Belongs to the TrbI/VirB10 family.</text>
</comment>
<protein>
    <submittedName>
        <fullName evidence="8">Type IV secretion system protein VirB10</fullName>
    </submittedName>
</protein>
<dbReference type="InterPro" id="IPR005498">
    <property type="entry name" value="T4SS_VirB10/TraB/TrbI"/>
</dbReference>
<sequence>MSEADDLKARLAALENSGGGTGGRKKPSPIVAIAGIGGIAALGGLAYVALQPETEAPMPVAQPEEFQSQGDGFGEIAPFVPPAPPEPEVQIVETQAEPNAELLAQLAALQAQIEAIQNAPEPAVEEDTAAADAINALTEQISALQASSEAAQQQFQDELEARDRDLERLRMDLELAQLQSPTPAPLGPSQDELLEAERQRLAREEEARRMAELEQRRAAELAFQEARILSPTIAFGGGSGAGDTELSERTLGAVQDFVANGALPTQVTQAEVIANPANTVVQGTMIQAVTETALDSTLPGPIRAIISEDVHSFDGSRVLIPRGSRLIGRYQSGVEIAQQRVTVAWDRIILPNNQTVVISSFGGDELGRSGVTGVVDTRFDERFGSAALISLITALPGAAAAQVENDTSAEVLEDVGDDLADSTDSVLSDYLAIGPVIYVDQGSRITVMVDRDVEIF</sequence>
<feature type="transmembrane region" description="Helical" evidence="7">
    <location>
        <begin position="30"/>
        <end position="50"/>
    </location>
</feature>
<keyword evidence="9" id="KW-1185">Reference proteome</keyword>
<dbReference type="GO" id="GO:0016020">
    <property type="term" value="C:membrane"/>
    <property type="evidence" value="ECO:0007669"/>
    <property type="project" value="UniProtKB-SubCell"/>
</dbReference>
<dbReference type="Gene3D" id="2.40.128.260">
    <property type="entry name" value="Type IV secretion system, VirB10/TraB/TrbI"/>
    <property type="match status" value="1"/>
</dbReference>
<dbReference type="CDD" id="cd16429">
    <property type="entry name" value="VirB10"/>
    <property type="match status" value="1"/>
</dbReference>
<keyword evidence="6" id="KW-0175">Coiled coil</keyword>
<proteinExistence type="inferred from homology"/>
<name>A0A1I5FQR4_9RHOB</name>
<dbReference type="InterPro" id="IPR042217">
    <property type="entry name" value="T4SS_VirB10/TrbI"/>
</dbReference>
<evidence type="ECO:0000256" key="3">
    <source>
        <dbReference type="ARBA" id="ARBA00022692"/>
    </source>
</evidence>
<dbReference type="Proteomes" id="UP000198599">
    <property type="component" value="Unassembled WGS sequence"/>
</dbReference>
<evidence type="ECO:0000313" key="9">
    <source>
        <dbReference type="Proteomes" id="UP000198599"/>
    </source>
</evidence>
<evidence type="ECO:0000256" key="7">
    <source>
        <dbReference type="SAM" id="Phobius"/>
    </source>
</evidence>
<dbReference type="AlphaFoldDB" id="A0A1I5FQR4"/>
<comment type="subcellular location">
    <subcellularLocation>
        <location evidence="1">Membrane</location>
        <topology evidence="1">Single-pass membrane protein</topology>
    </subcellularLocation>
</comment>
<dbReference type="OrthoDB" id="9807354at2"/>
<feature type="coiled-coil region" evidence="6">
    <location>
        <begin position="99"/>
        <end position="216"/>
    </location>
</feature>
<keyword evidence="4 7" id="KW-1133">Transmembrane helix</keyword>
<evidence type="ECO:0000256" key="1">
    <source>
        <dbReference type="ARBA" id="ARBA00004167"/>
    </source>
</evidence>
<accession>A0A1I5FQR4</accession>
<dbReference type="STRING" id="1005928.SAMN04487859_12148"/>
<keyword evidence="5 7" id="KW-0472">Membrane</keyword>
<evidence type="ECO:0000313" key="8">
    <source>
        <dbReference type="EMBL" id="SFO26120.1"/>
    </source>
</evidence>
<reference evidence="9" key="1">
    <citation type="submission" date="2016-10" db="EMBL/GenBank/DDBJ databases">
        <authorList>
            <person name="Varghese N."/>
            <person name="Submissions S."/>
        </authorList>
    </citation>
    <scope>NUCLEOTIDE SEQUENCE [LARGE SCALE GENOMIC DNA]</scope>
    <source>
        <strain evidence="9">DSM 28463</strain>
    </source>
</reference>
<dbReference type="EMBL" id="FOVP01000021">
    <property type="protein sequence ID" value="SFO26120.1"/>
    <property type="molecule type" value="Genomic_DNA"/>
</dbReference>
<keyword evidence="3 7" id="KW-0812">Transmembrane</keyword>
<dbReference type="Pfam" id="PF03743">
    <property type="entry name" value="TrbI"/>
    <property type="match status" value="1"/>
</dbReference>
<dbReference type="RefSeq" id="WP_092841494.1">
    <property type="nucleotide sequence ID" value="NZ_FOVP01000021.1"/>
</dbReference>
<evidence type="ECO:0000256" key="4">
    <source>
        <dbReference type="ARBA" id="ARBA00022989"/>
    </source>
</evidence>
<gene>
    <name evidence="8" type="ORF">SAMN04487859_12148</name>
</gene>
<evidence type="ECO:0000256" key="2">
    <source>
        <dbReference type="ARBA" id="ARBA00010265"/>
    </source>
</evidence>
<evidence type="ECO:0000256" key="5">
    <source>
        <dbReference type="ARBA" id="ARBA00023136"/>
    </source>
</evidence>
<evidence type="ECO:0000256" key="6">
    <source>
        <dbReference type="SAM" id="Coils"/>
    </source>
</evidence>
<organism evidence="8 9">
    <name type="scientific">Roseovarius lutimaris</name>
    <dbReference type="NCBI Taxonomy" id="1005928"/>
    <lineage>
        <taxon>Bacteria</taxon>
        <taxon>Pseudomonadati</taxon>
        <taxon>Pseudomonadota</taxon>
        <taxon>Alphaproteobacteria</taxon>
        <taxon>Rhodobacterales</taxon>
        <taxon>Roseobacteraceae</taxon>
        <taxon>Roseovarius</taxon>
    </lineage>
</organism>